<dbReference type="Pfam" id="PF03961">
    <property type="entry name" value="FapA"/>
    <property type="match status" value="1"/>
</dbReference>
<dbReference type="PANTHER" id="PTHR38032:SF1">
    <property type="entry name" value="RNA-BINDING PROTEIN KHPB N-TERMINAL DOMAIN-CONTAINING PROTEIN"/>
    <property type="match status" value="1"/>
</dbReference>
<dbReference type="OrthoDB" id="5446236at2"/>
<accession>A0A7M3MJD3</accession>
<organism evidence="2 3">
    <name type="scientific">Oceanidesulfovibrio indonesiensis</name>
    <dbReference type="NCBI Taxonomy" id="54767"/>
    <lineage>
        <taxon>Bacteria</taxon>
        <taxon>Pseudomonadati</taxon>
        <taxon>Thermodesulfobacteriota</taxon>
        <taxon>Desulfovibrionia</taxon>
        <taxon>Desulfovibrionales</taxon>
        <taxon>Desulfovibrionaceae</taxon>
        <taxon>Oceanidesulfovibrio</taxon>
    </lineage>
</organism>
<gene>
    <name evidence="2" type="ORF">DPQ33_00755</name>
</gene>
<evidence type="ECO:0000256" key="1">
    <source>
        <dbReference type="SAM" id="Coils"/>
    </source>
</evidence>
<feature type="coiled-coil region" evidence="1">
    <location>
        <begin position="285"/>
        <end position="312"/>
    </location>
</feature>
<evidence type="ECO:0000313" key="3">
    <source>
        <dbReference type="Proteomes" id="UP000448292"/>
    </source>
</evidence>
<dbReference type="AlphaFoldDB" id="A0A7M3MJD3"/>
<reference evidence="2 3" key="1">
    <citation type="submission" date="2018-06" db="EMBL/GenBank/DDBJ databases">
        <title>Complete genome of Desulfovibrio indonesiensis P37SLT.</title>
        <authorList>
            <person name="Crispim J.S."/>
            <person name="Vidigal P.M.P."/>
            <person name="Silva L.C.F."/>
            <person name="Laguardia C.N."/>
            <person name="Araujo L.C."/>
            <person name="Dias R.S."/>
            <person name="Sousa M.P."/>
            <person name="Paula S.O."/>
            <person name="Silva C."/>
        </authorList>
    </citation>
    <scope>NUCLEOTIDE SEQUENCE [LARGE SCALE GENOMIC DNA]</scope>
    <source>
        <strain evidence="2 3">P37SLT</strain>
    </source>
</reference>
<dbReference type="Proteomes" id="UP000448292">
    <property type="component" value="Unassembled WGS sequence"/>
</dbReference>
<sequence>MPYYLRHYFDPDFDHFRLTPRERTDGGVDHYDLGYVQNVTKSQLLAEIVDMQEAGPDADDRFMIDEPVLPAGVNTVVDPDNERRLLANVSGYVFRNDGLIHVHDLLNVRRDVDFHTGNITFYGDIVVHGAVRSGFCLKARNIKVLDIIEGAELRTHGSILAQGGIKGQKRCSLTAQKDMRAAFCENAQLIAGRNIRVDGSALHCHLAAGENILVEGRLQGGQTVVGKKLLVRQQLGGGTGTTTSIVLGQNPKHIIGLEMVTDQLHEIDDRLEYYGEQITFGPTLASEYGAKIEQVQRRKRLLQKRRDMLIEEVEKAPAAPEHHQVIVEGEIRPGVVITLGKSCLFIDEYLGPSRIRLDSDGQLAVFDLIPAAS</sequence>
<keyword evidence="1" id="KW-0175">Coiled coil</keyword>
<dbReference type="PANTHER" id="PTHR38032">
    <property type="entry name" value="POLYMERASE-RELATED"/>
    <property type="match status" value="1"/>
</dbReference>
<dbReference type="EMBL" id="QMIE01000001">
    <property type="protein sequence ID" value="TVM19800.1"/>
    <property type="molecule type" value="Genomic_DNA"/>
</dbReference>
<dbReference type="InterPro" id="IPR046865">
    <property type="entry name" value="FapA_b_solenoid"/>
</dbReference>
<name>A0A7M3MJD3_9BACT</name>
<dbReference type="InterPro" id="IPR005646">
    <property type="entry name" value="FapA"/>
</dbReference>
<comment type="caution">
    <text evidence="2">The sequence shown here is derived from an EMBL/GenBank/DDBJ whole genome shotgun (WGS) entry which is preliminary data.</text>
</comment>
<protein>
    <submittedName>
        <fullName evidence="2">DUF342 domain-containing protein</fullName>
    </submittedName>
</protein>
<keyword evidence="3" id="KW-1185">Reference proteome</keyword>
<evidence type="ECO:0000313" key="2">
    <source>
        <dbReference type="EMBL" id="TVM19800.1"/>
    </source>
</evidence>
<dbReference type="RefSeq" id="WP_144301262.1">
    <property type="nucleotide sequence ID" value="NZ_QMIE01000001.1"/>
</dbReference>
<proteinExistence type="predicted"/>